<dbReference type="SUPFAM" id="SSF88697">
    <property type="entry name" value="PUA domain-like"/>
    <property type="match status" value="1"/>
</dbReference>
<dbReference type="InterPro" id="IPR015947">
    <property type="entry name" value="PUA-like_sf"/>
</dbReference>
<accession>A0A7T2S8V9</accession>
<protein>
    <submittedName>
        <fullName evidence="1">ASCH domain-containing protein</fullName>
    </submittedName>
</protein>
<dbReference type="AlphaFoldDB" id="A0A7T2S8V9"/>
<dbReference type="EMBL" id="CP065668">
    <property type="protein sequence ID" value="QPS11085.1"/>
    <property type="molecule type" value="Genomic_DNA"/>
</dbReference>
<proteinExistence type="predicted"/>
<name>A0A7T2S8V9_DELAC</name>
<dbReference type="OMA" id="STMPVGK"/>
<sequence>MNAPHNFLISLEERHANRILQGTKTVELRRRPMHVALGSTVWFYVKMPVGSIVGCATVTGLHTLAPSTLWRRFGTVSGLKRQEFFEYFSGISKAFALGLSEPTELTSPIPLSKLRDVSGGFHPPQFFANVANDGPLLHVMSQALHGRPATSQNLQTELELA</sequence>
<reference evidence="1" key="1">
    <citation type="submission" date="2020-12" db="EMBL/GenBank/DDBJ databases">
        <title>FDA dAtabase for Regulatory Grade micrObial Sequences (FDA-ARGOS): Supporting development and validation of Infectious Disease Dx tests.</title>
        <authorList>
            <person name="Sproer C."/>
            <person name="Gronow S."/>
            <person name="Severitt S."/>
            <person name="Schroder I."/>
            <person name="Tallon L."/>
            <person name="Sadzewicz L."/>
            <person name="Zhao X."/>
            <person name="Boylan J."/>
            <person name="Ott S."/>
            <person name="Bowen H."/>
            <person name="Vavikolanu K."/>
            <person name="Mehta A."/>
            <person name="Aluvathingal J."/>
            <person name="Nadendla S."/>
            <person name="Lowell S."/>
            <person name="Myers T."/>
            <person name="Yan Y."/>
            <person name="Sichtig H."/>
        </authorList>
    </citation>
    <scope>NUCLEOTIDE SEQUENCE [LARGE SCALE GENOMIC DNA]</scope>
    <source>
        <strain evidence="1">FDAARGOS_909</strain>
    </source>
</reference>
<dbReference type="GeneID" id="24116146"/>
<dbReference type="Gene3D" id="2.30.130.30">
    <property type="entry name" value="Hypothetical protein"/>
    <property type="match status" value="1"/>
</dbReference>
<organism evidence="1">
    <name type="scientific">Delftia acidovorans</name>
    <name type="common">Pseudomonas acidovorans</name>
    <name type="synonym">Comamonas acidovorans</name>
    <dbReference type="NCBI Taxonomy" id="80866"/>
    <lineage>
        <taxon>Bacteria</taxon>
        <taxon>Pseudomonadati</taxon>
        <taxon>Pseudomonadota</taxon>
        <taxon>Betaproteobacteria</taxon>
        <taxon>Burkholderiales</taxon>
        <taxon>Comamonadaceae</taxon>
        <taxon>Delftia</taxon>
    </lineage>
</organism>
<dbReference type="RefSeq" id="WP_012203672.1">
    <property type="nucleotide sequence ID" value="NZ_CANENH010000005.1"/>
</dbReference>
<dbReference type="Proteomes" id="UP000594778">
    <property type="component" value="Chromosome"/>
</dbReference>
<gene>
    <name evidence="1" type="ORF">I6G66_14255</name>
</gene>
<evidence type="ECO:0000313" key="1">
    <source>
        <dbReference type="EMBL" id="QPS11085.1"/>
    </source>
</evidence>